<dbReference type="SUPFAM" id="SSF103473">
    <property type="entry name" value="MFS general substrate transporter"/>
    <property type="match status" value="1"/>
</dbReference>
<reference evidence="3" key="1">
    <citation type="submission" date="2021-01" db="EMBL/GenBank/DDBJ databases">
        <authorList>
            <person name="Corre E."/>
            <person name="Pelletier E."/>
            <person name="Niang G."/>
            <person name="Scheremetjew M."/>
            <person name="Finn R."/>
            <person name="Kale V."/>
            <person name="Holt S."/>
            <person name="Cochrane G."/>
            <person name="Meng A."/>
            <person name="Brown T."/>
            <person name="Cohen L."/>
        </authorList>
    </citation>
    <scope>NUCLEOTIDE SEQUENCE</scope>
    <source>
        <strain evidence="3">UTEX LB 985</strain>
    </source>
</reference>
<sequence>MQMHMHVLPTVDEDGVHEDGVHEDGVHEGDEKRGCSSKIKLDRQPQPPRGLGSDERDDDPPISQPINELDPRRGGPRQSINRSIDQSINTPAPRRGVGSNDGGGSHDVADGRLTNYLTCRYGRASMGGLRSLLCRFCHITLGHRNFWCFAVMSVLAEVQATFNSDFSPIVADVFLRTAIGPDGRAAYLAAEAFAVLIAALAFSMVAQHGGDGGGVRAVYKWATLLKVMTGLVMLLLPPSGVLGASYFFFCTMCTSGSATFWMVLMANVADEHRHLASERYQQPTASVVSLYMGLHALIAKPADSLAPVIGSAALELVGWTGEAMRGPVSPEALAAVYRLVGLLPVCCGVLQLLAWSRFDLYGDRLKQVSSSSAALATSPLSSMRGRRRGGAAAGSESQTHLFEDACTVSAAEPFDLEPSISQPISQSELEADLRRRTRP</sequence>
<name>A0A7S2JHL0_9EUKA</name>
<dbReference type="PANTHER" id="PTHR28658">
    <property type="entry name" value="TRANSMEMBRANE PROTEIN 180"/>
    <property type="match status" value="1"/>
</dbReference>
<feature type="region of interest" description="Disordered" evidence="1">
    <location>
        <begin position="379"/>
        <end position="399"/>
    </location>
</feature>
<keyword evidence="2" id="KW-0472">Membrane</keyword>
<keyword evidence="2" id="KW-1133">Transmembrane helix</keyword>
<evidence type="ECO:0000256" key="2">
    <source>
        <dbReference type="SAM" id="Phobius"/>
    </source>
</evidence>
<feature type="compositionally biased region" description="Polar residues" evidence="1">
    <location>
        <begin position="78"/>
        <end position="90"/>
    </location>
</feature>
<dbReference type="EMBL" id="HBGU01080707">
    <property type="protein sequence ID" value="CAD9548001.1"/>
    <property type="molecule type" value="Transcribed_RNA"/>
</dbReference>
<organism evidence="3">
    <name type="scientific">Haptolina brevifila</name>
    <dbReference type="NCBI Taxonomy" id="156173"/>
    <lineage>
        <taxon>Eukaryota</taxon>
        <taxon>Haptista</taxon>
        <taxon>Haptophyta</taxon>
        <taxon>Prymnesiophyceae</taxon>
        <taxon>Prymnesiales</taxon>
        <taxon>Prymnesiaceae</taxon>
        <taxon>Haptolina</taxon>
    </lineage>
</organism>
<evidence type="ECO:0000313" key="3">
    <source>
        <dbReference type="EMBL" id="CAD9548001.1"/>
    </source>
</evidence>
<feature type="transmembrane region" description="Helical" evidence="2">
    <location>
        <begin position="185"/>
        <end position="206"/>
    </location>
</feature>
<feature type="transmembrane region" description="Helical" evidence="2">
    <location>
        <begin position="335"/>
        <end position="355"/>
    </location>
</feature>
<dbReference type="AlphaFoldDB" id="A0A7S2JHL0"/>
<feature type="region of interest" description="Disordered" evidence="1">
    <location>
        <begin position="417"/>
        <end position="439"/>
    </location>
</feature>
<accession>A0A7S2JHL0</accession>
<feature type="compositionally biased region" description="Polar residues" evidence="1">
    <location>
        <begin position="419"/>
        <end position="428"/>
    </location>
</feature>
<keyword evidence="2" id="KW-0812">Transmembrane</keyword>
<protein>
    <submittedName>
        <fullName evidence="3">Uncharacterized protein</fullName>
    </submittedName>
</protein>
<gene>
    <name evidence="3" type="ORF">CBRE1094_LOCUS44084</name>
</gene>
<dbReference type="InterPro" id="IPR040035">
    <property type="entry name" value="TMEM180"/>
</dbReference>
<proteinExistence type="predicted"/>
<dbReference type="PANTHER" id="PTHR28658:SF3">
    <property type="entry name" value="TRANSMEMBRANE PROTEIN 180"/>
    <property type="match status" value="1"/>
</dbReference>
<evidence type="ECO:0000256" key="1">
    <source>
        <dbReference type="SAM" id="MobiDB-lite"/>
    </source>
</evidence>
<dbReference type="InterPro" id="IPR036259">
    <property type="entry name" value="MFS_trans_sf"/>
</dbReference>
<feature type="compositionally biased region" description="Basic and acidic residues" evidence="1">
    <location>
        <begin position="17"/>
        <end position="43"/>
    </location>
</feature>
<feature type="region of interest" description="Disordered" evidence="1">
    <location>
        <begin position="1"/>
        <end position="107"/>
    </location>
</feature>